<dbReference type="SFLD" id="SFLDG01066">
    <property type="entry name" value="organic_radical-activating_enz"/>
    <property type="match status" value="1"/>
</dbReference>
<comment type="function">
    <text evidence="2 12">Activation of anaerobic ribonucleoside-triphosphate reductase under anaerobic conditions by generation of an organic free radical, using S-adenosylmethionine and reduced flavodoxin as cosubstrates to produce 5'-deoxy-adenosine.</text>
</comment>
<keyword evidence="6" id="KW-0949">S-adenosyl-L-methionine</keyword>
<comment type="caution">
    <text evidence="13">The sequence shown here is derived from an EMBL/GenBank/DDBJ whole genome shotgun (WGS) entry which is preliminary data.</text>
</comment>
<reference evidence="13" key="2">
    <citation type="submission" date="2021-04" db="EMBL/GenBank/DDBJ databases">
        <authorList>
            <person name="Gilroy R."/>
        </authorList>
    </citation>
    <scope>NUCLEOTIDE SEQUENCE</scope>
    <source>
        <strain evidence="13">CHK188-5543</strain>
    </source>
</reference>
<dbReference type="InterPro" id="IPR013785">
    <property type="entry name" value="Aldolase_TIM"/>
</dbReference>
<keyword evidence="7" id="KW-0479">Metal-binding</keyword>
<dbReference type="SFLD" id="SFLDG01063">
    <property type="entry name" value="activating_enzymes__group_1"/>
    <property type="match status" value="1"/>
</dbReference>
<dbReference type="InterPro" id="IPR001989">
    <property type="entry name" value="Radical_activat_CS"/>
</dbReference>
<dbReference type="EMBL" id="DXES01000110">
    <property type="protein sequence ID" value="HIX65570.1"/>
    <property type="molecule type" value="Genomic_DNA"/>
</dbReference>
<dbReference type="GO" id="GO:0051539">
    <property type="term" value="F:4 iron, 4 sulfur cluster binding"/>
    <property type="evidence" value="ECO:0007669"/>
    <property type="project" value="UniProtKB-KW"/>
</dbReference>
<evidence type="ECO:0000256" key="4">
    <source>
        <dbReference type="ARBA" id="ARBA00014281"/>
    </source>
</evidence>
<name>A0A9D1WT63_9FIRM</name>
<keyword evidence="8 12" id="KW-0560">Oxidoreductase</keyword>
<dbReference type="GO" id="GO:0046872">
    <property type="term" value="F:metal ion binding"/>
    <property type="evidence" value="ECO:0007669"/>
    <property type="project" value="UniProtKB-KW"/>
</dbReference>
<evidence type="ECO:0000256" key="6">
    <source>
        <dbReference type="ARBA" id="ARBA00022691"/>
    </source>
</evidence>
<evidence type="ECO:0000256" key="12">
    <source>
        <dbReference type="PIRNR" id="PIRNR000368"/>
    </source>
</evidence>
<keyword evidence="9" id="KW-0408">Iron</keyword>
<evidence type="ECO:0000256" key="3">
    <source>
        <dbReference type="ARBA" id="ARBA00009777"/>
    </source>
</evidence>
<dbReference type="PANTHER" id="PTHR30352">
    <property type="entry name" value="PYRUVATE FORMATE-LYASE-ACTIVATING ENZYME"/>
    <property type="match status" value="1"/>
</dbReference>
<evidence type="ECO:0000313" key="13">
    <source>
        <dbReference type="EMBL" id="HIX65570.1"/>
    </source>
</evidence>
<dbReference type="AlphaFoldDB" id="A0A9D1WT63"/>
<comment type="similarity">
    <text evidence="3 12">Belongs to the organic radical-activating enzymes family.</text>
</comment>
<evidence type="ECO:0000256" key="8">
    <source>
        <dbReference type="ARBA" id="ARBA00023002"/>
    </source>
</evidence>
<dbReference type="InterPro" id="IPR034457">
    <property type="entry name" value="Organic_radical-activating"/>
</dbReference>
<evidence type="ECO:0000256" key="11">
    <source>
        <dbReference type="ARBA" id="ARBA00047365"/>
    </source>
</evidence>
<proteinExistence type="inferred from homology"/>
<evidence type="ECO:0000256" key="2">
    <source>
        <dbReference type="ARBA" id="ARBA00003852"/>
    </source>
</evidence>
<dbReference type="SFLD" id="SFLDS00029">
    <property type="entry name" value="Radical_SAM"/>
    <property type="match status" value="1"/>
</dbReference>
<evidence type="ECO:0000256" key="7">
    <source>
        <dbReference type="ARBA" id="ARBA00022723"/>
    </source>
</evidence>
<dbReference type="Proteomes" id="UP000886800">
    <property type="component" value="Unassembled WGS sequence"/>
</dbReference>
<gene>
    <name evidence="13" type="primary">nrdG</name>
    <name evidence="13" type="ORF">H9736_04905</name>
</gene>
<dbReference type="PANTHER" id="PTHR30352:SF2">
    <property type="entry name" value="ANAEROBIC RIBONUCLEOSIDE-TRIPHOSPHATE REDUCTASE-ACTIVATING PROTEIN"/>
    <property type="match status" value="1"/>
</dbReference>
<dbReference type="GO" id="GO:0043365">
    <property type="term" value="F:[formate-C-acetyltransferase]-activating enzyme activity"/>
    <property type="evidence" value="ECO:0007669"/>
    <property type="project" value="InterPro"/>
</dbReference>
<dbReference type="InterPro" id="IPR012837">
    <property type="entry name" value="NrdG"/>
</dbReference>
<evidence type="ECO:0000256" key="5">
    <source>
        <dbReference type="ARBA" id="ARBA00022485"/>
    </source>
</evidence>
<sequence>MSDSIVDGPGLRYTVFVQGCPHHCPGCHNPETHPFAGGYLADVEEIVRQVGEDPLLSGVTFSGGEPFCQAEALVALGRRIRALGKNIVIYSGYTFEELLQMGKKDPAVLALLQLADLLVDGPYLADERDLSLPFRGSRNQRLIDLKHYHWD</sequence>
<keyword evidence="10" id="KW-0411">Iron-sulfur</keyword>
<evidence type="ECO:0000313" key="14">
    <source>
        <dbReference type="Proteomes" id="UP000886800"/>
    </source>
</evidence>
<dbReference type="PIRSF" id="PIRSF000368">
    <property type="entry name" value="NrdG"/>
    <property type="match status" value="1"/>
</dbReference>
<dbReference type="Gene3D" id="3.20.20.70">
    <property type="entry name" value="Aldolase class I"/>
    <property type="match status" value="1"/>
</dbReference>
<dbReference type="SFLD" id="SFLDF00299">
    <property type="entry name" value="anaerobic_ribonucleoside-triph"/>
    <property type="match status" value="1"/>
</dbReference>
<evidence type="ECO:0000256" key="9">
    <source>
        <dbReference type="ARBA" id="ARBA00023004"/>
    </source>
</evidence>
<protein>
    <recommendedName>
        <fullName evidence="4 12">Anaerobic ribonucleoside-triphosphate reductase-activating protein</fullName>
        <ecNumber evidence="12">1.97.1.-</ecNumber>
    </recommendedName>
</protein>
<dbReference type="NCBIfam" id="TIGR02491">
    <property type="entry name" value="NrdG"/>
    <property type="match status" value="1"/>
</dbReference>
<dbReference type="GO" id="GO:0004748">
    <property type="term" value="F:ribonucleoside-diphosphate reductase activity, thioredoxin disulfide as acceptor"/>
    <property type="evidence" value="ECO:0007669"/>
    <property type="project" value="TreeGrafter"/>
</dbReference>
<dbReference type="Pfam" id="PF13353">
    <property type="entry name" value="Fer4_12"/>
    <property type="match status" value="1"/>
</dbReference>
<keyword evidence="5" id="KW-0004">4Fe-4S</keyword>
<organism evidence="13 14">
    <name type="scientific">Candidatus Anaerotruncus excrementipullorum</name>
    <dbReference type="NCBI Taxonomy" id="2838465"/>
    <lineage>
        <taxon>Bacteria</taxon>
        <taxon>Bacillati</taxon>
        <taxon>Bacillota</taxon>
        <taxon>Clostridia</taxon>
        <taxon>Eubacteriales</taxon>
        <taxon>Oscillospiraceae</taxon>
        <taxon>Anaerotruncus</taxon>
    </lineage>
</organism>
<dbReference type="CDD" id="cd01335">
    <property type="entry name" value="Radical_SAM"/>
    <property type="match status" value="1"/>
</dbReference>
<reference evidence="13" key="1">
    <citation type="journal article" date="2021" name="PeerJ">
        <title>Extensive microbial diversity within the chicken gut microbiome revealed by metagenomics and culture.</title>
        <authorList>
            <person name="Gilroy R."/>
            <person name="Ravi A."/>
            <person name="Getino M."/>
            <person name="Pursley I."/>
            <person name="Horton D.L."/>
            <person name="Alikhan N.F."/>
            <person name="Baker D."/>
            <person name="Gharbi K."/>
            <person name="Hall N."/>
            <person name="Watson M."/>
            <person name="Adriaenssens E.M."/>
            <person name="Foster-Nyarko E."/>
            <person name="Jarju S."/>
            <person name="Secka A."/>
            <person name="Antonio M."/>
            <person name="Oren A."/>
            <person name="Chaudhuri R.R."/>
            <person name="La Ragione R."/>
            <person name="Hildebrand F."/>
            <person name="Pallen M.J."/>
        </authorList>
    </citation>
    <scope>NUCLEOTIDE SEQUENCE</scope>
    <source>
        <strain evidence="13">CHK188-5543</strain>
    </source>
</reference>
<dbReference type="InterPro" id="IPR058240">
    <property type="entry name" value="rSAM_sf"/>
</dbReference>
<comment type="cofactor">
    <cofactor evidence="1">
        <name>[4Fe-4S] cluster</name>
        <dbReference type="ChEBI" id="CHEBI:49883"/>
    </cofactor>
</comment>
<comment type="catalytic activity">
    <reaction evidence="11">
        <text>glycyl-[protein] + reduced [flavodoxin] + S-adenosyl-L-methionine = glycin-2-yl radical-[protein] + semiquinone [flavodoxin] + 5'-deoxyadenosine + L-methionine + H(+)</text>
        <dbReference type="Rhea" id="RHEA:61976"/>
        <dbReference type="Rhea" id="RHEA-COMP:10622"/>
        <dbReference type="Rhea" id="RHEA-COMP:14480"/>
        <dbReference type="Rhea" id="RHEA-COMP:15993"/>
        <dbReference type="Rhea" id="RHEA-COMP:15994"/>
        <dbReference type="ChEBI" id="CHEBI:15378"/>
        <dbReference type="ChEBI" id="CHEBI:17319"/>
        <dbReference type="ChEBI" id="CHEBI:29947"/>
        <dbReference type="ChEBI" id="CHEBI:32722"/>
        <dbReference type="ChEBI" id="CHEBI:57618"/>
        <dbReference type="ChEBI" id="CHEBI:57844"/>
        <dbReference type="ChEBI" id="CHEBI:59789"/>
        <dbReference type="ChEBI" id="CHEBI:140311"/>
    </reaction>
</comment>
<evidence type="ECO:0000256" key="10">
    <source>
        <dbReference type="ARBA" id="ARBA00023014"/>
    </source>
</evidence>
<evidence type="ECO:0000256" key="1">
    <source>
        <dbReference type="ARBA" id="ARBA00001966"/>
    </source>
</evidence>
<dbReference type="PROSITE" id="PS01087">
    <property type="entry name" value="RADICAL_ACTIVATING"/>
    <property type="match status" value="1"/>
</dbReference>
<dbReference type="InterPro" id="IPR007197">
    <property type="entry name" value="rSAM"/>
</dbReference>
<dbReference type="SUPFAM" id="SSF102114">
    <property type="entry name" value="Radical SAM enzymes"/>
    <property type="match status" value="1"/>
</dbReference>
<accession>A0A9D1WT63</accession>
<dbReference type="EC" id="1.97.1.-" evidence="12"/>